<evidence type="ECO:0000313" key="7">
    <source>
        <dbReference type="EMBL" id="TVY42706.1"/>
    </source>
</evidence>
<organism evidence="7 8">
    <name type="scientific">Lachnellula cervina</name>
    <dbReference type="NCBI Taxonomy" id="1316786"/>
    <lineage>
        <taxon>Eukaryota</taxon>
        <taxon>Fungi</taxon>
        <taxon>Dikarya</taxon>
        <taxon>Ascomycota</taxon>
        <taxon>Pezizomycotina</taxon>
        <taxon>Leotiomycetes</taxon>
        <taxon>Helotiales</taxon>
        <taxon>Lachnaceae</taxon>
        <taxon>Lachnellula</taxon>
    </lineage>
</organism>
<reference evidence="7 8" key="1">
    <citation type="submission" date="2018-05" db="EMBL/GenBank/DDBJ databases">
        <title>Whole genome sequencing for identification of molecular markers to develop diagnostic detection tools for the regulated plant pathogen Lachnellula willkommii.</title>
        <authorList>
            <person name="Giroux E."/>
            <person name="Bilodeau G."/>
        </authorList>
    </citation>
    <scope>NUCLEOTIDE SEQUENCE [LARGE SCALE GENOMIC DNA]</scope>
    <source>
        <strain evidence="7 8">CBS 625.97</strain>
    </source>
</reference>
<keyword evidence="5" id="KW-0812">Transmembrane</keyword>
<evidence type="ECO:0000259" key="6">
    <source>
        <dbReference type="Pfam" id="PF04828"/>
    </source>
</evidence>
<feature type="domain" description="CENP-V/GFA" evidence="6">
    <location>
        <begin position="336"/>
        <end position="389"/>
    </location>
</feature>
<feature type="compositionally biased region" description="Low complexity" evidence="4">
    <location>
        <begin position="315"/>
        <end position="326"/>
    </location>
</feature>
<dbReference type="SUPFAM" id="SSF51316">
    <property type="entry name" value="Mss4-like"/>
    <property type="match status" value="1"/>
</dbReference>
<feature type="transmembrane region" description="Helical" evidence="5">
    <location>
        <begin position="65"/>
        <end position="84"/>
    </location>
</feature>
<dbReference type="InterPro" id="IPR010721">
    <property type="entry name" value="UstE-like"/>
</dbReference>
<feature type="non-terminal residue" evidence="7">
    <location>
        <position position="452"/>
    </location>
</feature>
<dbReference type="Proteomes" id="UP000481288">
    <property type="component" value="Unassembled WGS sequence"/>
</dbReference>
<feature type="transmembrane region" description="Helical" evidence="5">
    <location>
        <begin position="39"/>
        <end position="59"/>
    </location>
</feature>
<dbReference type="AlphaFoldDB" id="A0A7D8YLK7"/>
<feature type="compositionally biased region" description="Polar residues" evidence="4">
    <location>
        <begin position="327"/>
        <end position="340"/>
    </location>
</feature>
<gene>
    <name evidence="7" type="ORF">LCER1_G008526</name>
</gene>
<dbReference type="PANTHER" id="PTHR32251">
    <property type="entry name" value="3-OXO-5-ALPHA-STEROID 4-DEHYDROGENASE"/>
    <property type="match status" value="1"/>
</dbReference>
<keyword evidence="5" id="KW-1133">Transmembrane helix</keyword>
<keyword evidence="2" id="KW-0479">Metal-binding</keyword>
<dbReference type="InterPro" id="IPR006913">
    <property type="entry name" value="CENP-V/GFA"/>
</dbReference>
<comment type="caution">
    <text evidence="7">The sequence shown here is derived from an EMBL/GenBank/DDBJ whole genome shotgun (WGS) entry which is preliminary data.</text>
</comment>
<evidence type="ECO:0000256" key="4">
    <source>
        <dbReference type="SAM" id="MobiDB-lite"/>
    </source>
</evidence>
<feature type="transmembrane region" description="Helical" evidence="5">
    <location>
        <begin position="12"/>
        <end position="32"/>
    </location>
</feature>
<protein>
    <recommendedName>
        <fullName evidence="6">CENP-V/GFA domain-containing protein</fullName>
    </recommendedName>
</protein>
<comment type="similarity">
    <text evidence="1">Belongs to the Gfa family.</text>
</comment>
<dbReference type="GO" id="GO:0016846">
    <property type="term" value="F:carbon-sulfur lyase activity"/>
    <property type="evidence" value="ECO:0007669"/>
    <property type="project" value="InterPro"/>
</dbReference>
<evidence type="ECO:0000256" key="2">
    <source>
        <dbReference type="ARBA" id="ARBA00022723"/>
    </source>
</evidence>
<feature type="region of interest" description="Disordered" evidence="4">
    <location>
        <begin position="310"/>
        <end position="340"/>
    </location>
</feature>
<keyword evidence="5" id="KW-0472">Membrane</keyword>
<dbReference type="Pfam" id="PF06966">
    <property type="entry name" value="DUF1295"/>
    <property type="match status" value="1"/>
</dbReference>
<evidence type="ECO:0000256" key="5">
    <source>
        <dbReference type="SAM" id="Phobius"/>
    </source>
</evidence>
<dbReference type="InterPro" id="IPR011057">
    <property type="entry name" value="Mss4-like_sf"/>
</dbReference>
<dbReference type="PROSITE" id="PS50244">
    <property type="entry name" value="S5A_REDUCTASE"/>
    <property type="match status" value="1"/>
</dbReference>
<feature type="transmembrane region" description="Helical" evidence="5">
    <location>
        <begin position="223"/>
        <end position="245"/>
    </location>
</feature>
<sequence>MEVHALDNYYLAITLLITIGYQLFFFAIAFSLKFDKLTDFAGGTNFVVLAIITLAFSGHHNARQIVASLFIMVWGLRLSGFLLFRILKTGKDDRFDDKRDHFFKFLGFWVFQMVWVWTVSLPVTVLNSPNVTQYPQPAFGTGRDIAGVILFATGFIMEAFSDIQKYIFKSKKSDKSAICDKGFFAWTRHPNYFGEIIIQFAIYMICVSPAANGYVKGQAYKALYATIVGPFFLTLLLMFVSGLTLQERPGAKKRYEKNNQWEEYSRYLNRTSILIPFPPQLYEKMPTILKRTIFLEFPIYVFDPAKHSDVGKGQQGAEAGNGNGENSQDNRQSGDQRPTASGHTLNCYFCRNCGTRVIHTTPGKGVLSVKGGCIEGLDWKSAKHIWCKRAMVPIPEGVERCEGEPDDDGGIGVAPRDAEGGVGGASFLNWTGNRAGLERGGALGYPLTSAGV</sequence>
<dbReference type="GO" id="GO:0046872">
    <property type="term" value="F:metal ion binding"/>
    <property type="evidence" value="ECO:0007669"/>
    <property type="project" value="UniProtKB-KW"/>
</dbReference>
<evidence type="ECO:0000256" key="1">
    <source>
        <dbReference type="ARBA" id="ARBA00005495"/>
    </source>
</evidence>
<accession>A0A7D8YLK7</accession>
<evidence type="ECO:0000256" key="3">
    <source>
        <dbReference type="ARBA" id="ARBA00022833"/>
    </source>
</evidence>
<dbReference type="Pfam" id="PF04828">
    <property type="entry name" value="GFA"/>
    <property type="match status" value="1"/>
</dbReference>
<dbReference type="GO" id="GO:0016020">
    <property type="term" value="C:membrane"/>
    <property type="evidence" value="ECO:0007669"/>
    <property type="project" value="TreeGrafter"/>
</dbReference>
<dbReference type="PANTHER" id="PTHR32251:SF15">
    <property type="entry name" value="3-OXO-5-ALPHA-STEROID 4-DEHYDROGENASE (DUF1295)"/>
    <property type="match status" value="1"/>
</dbReference>
<keyword evidence="8" id="KW-1185">Reference proteome</keyword>
<name>A0A7D8YLK7_9HELO</name>
<keyword evidence="3" id="KW-0862">Zinc</keyword>
<proteinExistence type="inferred from homology"/>
<evidence type="ECO:0000313" key="8">
    <source>
        <dbReference type="Proteomes" id="UP000481288"/>
    </source>
</evidence>
<dbReference type="EMBL" id="QGMG01001864">
    <property type="protein sequence ID" value="TVY42706.1"/>
    <property type="molecule type" value="Genomic_DNA"/>
</dbReference>
<feature type="transmembrane region" description="Helical" evidence="5">
    <location>
        <begin position="145"/>
        <end position="163"/>
    </location>
</feature>
<dbReference type="Gene3D" id="1.20.120.1630">
    <property type="match status" value="1"/>
</dbReference>
<feature type="transmembrane region" description="Helical" evidence="5">
    <location>
        <begin position="192"/>
        <end position="211"/>
    </location>
</feature>
<dbReference type="OrthoDB" id="67965at2759"/>
<feature type="transmembrane region" description="Helical" evidence="5">
    <location>
        <begin position="105"/>
        <end position="125"/>
    </location>
</feature>